<reference evidence="2" key="1">
    <citation type="journal article" date="2020" name="Stud. Mycol.">
        <title>101 Dothideomycetes genomes: a test case for predicting lifestyles and emergence of pathogens.</title>
        <authorList>
            <person name="Haridas S."/>
            <person name="Albert R."/>
            <person name="Binder M."/>
            <person name="Bloem J."/>
            <person name="Labutti K."/>
            <person name="Salamov A."/>
            <person name="Andreopoulos B."/>
            <person name="Baker S."/>
            <person name="Barry K."/>
            <person name="Bills G."/>
            <person name="Bluhm B."/>
            <person name="Cannon C."/>
            <person name="Castanera R."/>
            <person name="Culley D."/>
            <person name="Daum C."/>
            <person name="Ezra D."/>
            <person name="Gonzalez J."/>
            <person name="Henrissat B."/>
            <person name="Kuo A."/>
            <person name="Liang C."/>
            <person name="Lipzen A."/>
            <person name="Lutzoni F."/>
            <person name="Magnuson J."/>
            <person name="Mondo S."/>
            <person name="Nolan M."/>
            <person name="Ohm R."/>
            <person name="Pangilinan J."/>
            <person name="Park H.-J."/>
            <person name="Ramirez L."/>
            <person name="Alfaro M."/>
            <person name="Sun H."/>
            <person name="Tritt A."/>
            <person name="Yoshinaga Y."/>
            <person name="Zwiers L.-H."/>
            <person name="Turgeon B."/>
            <person name="Goodwin S."/>
            <person name="Spatafora J."/>
            <person name="Crous P."/>
            <person name="Grigoriev I."/>
        </authorList>
    </citation>
    <scope>NUCLEOTIDE SEQUENCE</scope>
    <source>
        <strain evidence="2">CBS 627.86</strain>
    </source>
</reference>
<evidence type="ECO:0000313" key="2">
    <source>
        <dbReference type="EMBL" id="KAF2117744.1"/>
    </source>
</evidence>
<proteinExistence type="predicted"/>
<dbReference type="Proteomes" id="UP000799770">
    <property type="component" value="Unassembled WGS sequence"/>
</dbReference>
<feature type="compositionally biased region" description="Polar residues" evidence="1">
    <location>
        <begin position="400"/>
        <end position="414"/>
    </location>
</feature>
<keyword evidence="3" id="KW-1185">Reference proteome</keyword>
<organism evidence="2 3">
    <name type="scientific">Lophiotrema nucula</name>
    <dbReference type="NCBI Taxonomy" id="690887"/>
    <lineage>
        <taxon>Eukaryota</taxon>
        <taxon>Fungi</taxon>
        <taxon>Dikarya</taxon>
        <taxon>Ascomycota</taxon>
        <taxon>Pezizomycotina</taxon>
        <taxon>Dothideomycetes</taxon>
        <taxon>Pleosporomycetidae</taxon>
        <taxon>Pleosporales</taxon>
        <taxon>Lophiotremataceae</taxon>
        <taxon>Lophiotrema</taxon>
    </lineage>
</organism>
<feature type="region of interest" description="Disordered" evidence="1">
    <location>
        <begin position="1"/>
        <end position="109"/>
    </location>
</feature>
<dbReference type="OrthoDB" id="2322499at2759"/>
<gene>
    <name evidence="2" type="ORF">BDV96DRAFT_570822</name>
</gene>
<evidence type="ECO:0000313" key="3">
    <source>
        <dbReference type="Proteomes" id="UP000799770"/>
    </source>
</evidence>
<evidence type="ECO:0008006" key="4">
    <source>
        <dbReference type="Google" id="ProtNLM"/>
    </source>
</evidence>
<feature type="compositionally biased region" description="Basic and acidic residues" evidence="1">
    <location>
        <begin position="389"/>
        <end position="399"/>
    </location>
</feature>
<dbReference type="AlphaFoldDB" id="A0A6A5ZF61"/>
<accession>A0A6A5ZF61</accession>
<protein>
    <recommendedName>
        <fullName evidence="4">F-box domain-containing protein</fullName>
    </recommendedName>
</protein>
<sequence length="467" mass="53671">MVNTKNVAFKVDKQAPTRWPPTQPYSTVINCRKSGGKKGGKVSSEIKSQQVPLTKVPGFLKDDRKRGRSEDEVAVGSPSKRFLASRDQSPAQEPKQPSQTNLKPTRLRRGKPLTKHIDLDCWFTILRFSDPAQLLEMRTKIASCYRFLRDNPTLWKYSRSYYYGDELPEPPAELTEFQYADLRHGHGCMSCGTSATRKTYWAFLRRWCKPCLQSKTIREHDARPHFKGTNGEDISFIQHCLPSGLVDSWGNFVGVGPAHNHALKTVYLLSDVQKLVEEFKRENRENIVSWHAEMRTWMSNKAKVVEDRRTFARKMEQWEDLTRSSKSYTYQEKKDARKRFFIDKASELSIPIDPRIMERCPSFKRAIAIPKDPSMNSWLQLKPKLEKEAHEVSLEKGKSPSESSVPTTGTSTPISDPRGNRHIQSLSDLQVRIVESRLHEQQHQIANLLLDTSRLGREIITLPPINP</sequence>
<dbReference type="EMBL" id="ML977318">
    <property type="protein sequence ID" value="KAF2117744.1"/>
    <property type="molecule type" value="Genomic_DNA"/>
</dbReference>
<feature type="compositionally biased region" description="Polar residues" evidence="1">
    <location>
        <begin position="86"/>
        <end position="103"/>
    </location>
</feature>
<feature type="region of interest" description="Disordered" evidence="1">
    <location>
        <begin position="389"/>
        <end position="421"/>
    </location>
</feature>
<evidence type="ECO:0000256" key="1">
    <source>
        <dbReference type="SAM" id="MobiDB-lite"/>
    </source>
</evidence>
<name>A0A6A5ZF61_9PLEO</name>
<feature type="compositionally biased region" description="Basic and acidic residues" evidence="1">
    <location>
        <begin position="60"/>
        <end position="71"/>
    </location>
</feature>